<dbReference type="Pfam" id="PF25862">
    <property type="entry name" value="PglZ_1st"/>
    <property type="match status" value="1"/>
</dbReference>
<feature type="domain" description="Alkaline phosphatase-like protein PglZ second" evidence="2">
    <location>
        <begin position="173"/>
        <end position="324"/>
    </location>
</feature>
<dbReference type="InterPro" id="IPR047992">
    <property type="entry name" value="BREX_PglZ"/>
</dbReference>
<dbReference type="InterPro" id="IPR058882">
    <property type="entry name" value="PglZ_C"/>
</dbReference>
<feature type="region of interest" description="Disordered" evidence="1">
    <location>
        <begin position="652"/>
        <end position="678"/>
    </location>
</feature>
<dbReference type="STRING" id="1210086.GCA_001613105_07673"/>
<name>A0A370HNY2_9NOCA</name>
<dbReference type="EMBL" id="QQBC01000016">
    <property type="protein sequence ID" value="RDI60272.1"/>
    <property type="molecule type" value="Genomic_DNA"/>
</dbReference>
<feature type="region of interest" description="Disordered" evidence="1">
    <location>
        <begin position="758"/>
        <end position="778"/>
    </location>
</feature>
<dbReference type="Proteomes" id="UP000254869">
    <property type="component" value="Unassembled WGS sequence"/>
</dbReference>
<gene>
    <name evidence="5" type="ORF">DFR76_1164</name>
</gene>
<evidence type="ECO:0000259" key="3">
    <source>
        <dbReference type="Pfam" id="PF25862"/>
    </source>
</evidence>
<evidence type="ECO:0000259" key="4">
    <source>
        <dbReference type="Pfam" id="PF25863"/>
    </source>
</evidence>
<accession>A0A370HNY2</accession>
<dbReference type="Pfam" id="PF25861">
    <property type="entry name" value="PglZ_2nd"/>
    <property type="match status" value="1"/>
</dbReference>
<dbReference type="InterPro" id="IPR058880">
    <property type="entry name" value="PglZ_N"/>
</dbReference>
<organism evidence="5 6">
    <name type="scientific">Nocardia pseudobrasiliensis</name>
    <dbReference type="NCBI Taxonomy" id="45979"/>
    <lineage>
        <taxon>Bacteria</taxon>
        <taxon>Bacillati</taxon>
        <taxon>Actinomycetota</taxon>
        <taxon>Actinomycetes</taxon>
        <taxon>Mycobacteriales</taxon>
        <taxon>Nocardiaceae</taxon>
        <taxon>Nocardia</taxon>
    </lineage>
</organism>
<evidence type="ECO:0000313" key="5">
    <source>
        <dbReference type="EMBL" id="RDI60272.1"/>
    </source>
</evidence>
<reference evidence="5 6" key="1">
    <citation type="submission" date="2018-07" db="EMBL/GenBank/DDBJ databases">
        <title>Genomic Encyclopedia of Type Strains, Phase IV (KMG-IV): sequencing the most valuable type-strain genomes for metagenomic binning, comparative biology and taxonomic classification.</title>
        <authorList>
            <person name="Goeker M."/>
        </authorList>
    </citation>
    <scope>NUCLEOTIDE SEQUENCE [LARGE SCALE GENOMIC DNA]</scope>
    <source>
        <strain evidence="5 6">DSM 44290</strain>
    </source>
</reference>
<dbReference type="Pfam" id="PF25863">
    <property type="entry name" value="PglZ_C"/>
    <property type="match status" value="1"/>
</dbReference>
<feature type="domain" description="Alkaline phosphatase-like protein PglZ N-terminal" evidence="3">
    <location>
        <begin position="6"/>
        <end position="101"/>
    </location>
</feature>
<dbReference type="SUPFAM" id="SSF53649">
    <property type="entry name" value="Alkaline phosphatase-like"/>
    <property type="match status" value="1"/>
</dbReference>
<comment type="caution">
    <text evidence="5">The sequence shown here is derived from an EMBL/GenBank/DDBJ whole genome shotgun (WGS) entry which is preliminary data.</text>
</comment>
<feature type="domain" description="Alkaline phosphatase-like protein PglZ C-terminal" evidence="4">
    <location>
        <begin position="797"/>
        <end position="896"/>
    </location>
</feature>
<dbReference type="InterPro" id="IPR017850">
    <property type="entry name" value="Alkaline_phosphatase_core_sf"/>
</dbReference>
<dbReference type="Pfam" id="PF08665">
    <property type="entry name" value="PglZ"/>
    <property type="match status" value="1"/>
</dbReference>
<evidence type="ECO:0000256" key="1">
    <source>
        <dbReference type="SAM" id="MobiDB-lite"/>
    </source>
</evidence>
<evidence type="ECO:0000259" key="2">
    <source>
        <dbReference type="Pfam" id="PF25861"/>
    </source>
</evidence>
<keyword evidence="6" id="KW-1185">Reference proteome</keyword>
<feature type="compositionally biased region" description="Basic and acidic residues" evidence="1">
    <location>
        <begin position="765"/>
        <end position="775"/>
    </location>
</feature>
<dbReference type="NCBIfam" id="NF033446">
    <property type="entry name" value="BREX_PglZ_2"/>
    <property type="match status" value="1"/>
</dbReference>
<dbReference type="AlphaFoldDB" id="A0A370HNY2"/>
<evidence type="ECO:0000313" key="6">
    <source>
        <dbReference type="Proteomes" id="UP000254869"/>
    </source>
</evidence>
<protein>
    <submittedName>
        <fullName evidence="5">PglZ domain-containing protein</fullName>
    </submittedName>
</protein>
<sequence>MIREPVQPATIRRKVEAWLSEGDSQMALALRATPVWKDEPILTVGANTARVVPCATPIAVRAALHDRREGERLVLLTELTDLELGDGLLAHLSRGQIRSVDRWDLVRQMFKLTNLDPTIVSSTMGGGGWIADALAQYQPREGWPPPPGTVLTRNHVLRCLSAQLLGLDRGRLDSAGLLQWTTDAHSLLRFSRLPSEVLNGITGYLTEIAGPAVAPIMAAVRSGHGVDAIPLGLLAAALWPVPNGAAMSTDVIIARTRLEPYFGGERLTDEQAHAFRVAAEAWVDRALDSDRDAGLLREVHRVFNRAEDLAKKVDAAELLAASDLLPLGFAHRLRAFTTSIRRALPTNGRVPAEAVLSAQHALEAVERHRGADNQSRVDTARMAVRLLRWLSRPEPAAPQNLLEAVLRQVQEDGWVDRARLDLFVGDTDPDVAQVYRQLYHAVDKRRALHDHQFAVLLARNTAEESNPGTLLRVEDVLDRVVTPILERHPVLLLVMDGMSVAAATELVESVTRSGSWLELTQDGGPRTGVLAALPSVTEVSRYSLFSGRVAVGKAQDERTIFTQRFPKGKLLHKGSLRAGAGSALDSDVVAAVANRNVPLVAAVINTIDDALDRSEPDTIVWGQENIAAARALLEVAQDRVVVLVSDHGHVLDRGPDSVTRPSPSSENRWRPSNPPAGDGEIAVYGSRVGLGNGNVVLPWREELRYGPRKSGYHGGASPAEVVIPLIVLSAGDDQAVPGWGGAPVASPDWWREALTGAAAAAAPVEPRRPAPKSDQDLTLFDETPESTAAPEESAKPKHPALVEALLASEIYRQRQGTRAPLPNERVAALLTVLLAGGGRATMDTMAAHAGVPAHRIGGTVTALRKLLQVEGYPVLDIDPDGQTIKLDTALLIEQFDLEQA</sequence>
<proteinExistence type="predicted"/>
<dbReference type="InterPro" id="IPR058881">
    <property type="entry name" value="PglZ_2nd"/>
</dbReference>
<dbReference type="RefSeq" id="WP_211335992.1">
    <property type="nucleotide sequence ID" value="NZ_QQBC01000016.1"/>
</dbReference>